<dbReference type="AlphaFoldDB" id="A0A2U2J0Y3"/>
<dbReference type="RefSeq" id="WP_109270117.1">
    <property type="nucleotide sequence ID" value="NZ_QFFF01000001.1"/>
</dbReference>
<sequence length="148" mass="16554">MVSVGARRIWLLALVAFLAAIAGVLVGRSISDQRPQEPHALHELLHEELGLDDRQLAQIEELEREFAIKKRALEFELRADNARLAAAIQAEHGYGPRVTAEIDRSHQAMGELQKETMSHIFAMRAILRPDQAQKFDRAVVKALTADAK</sequence>
<reference evidence="1 2" key="1">
    <citation type="submission" date="2018-05" db="EMBL/GenBank/DDBJ databases">
        <title>Genome of Sphingosinicella humi QZX222.</title>
        <authorList>
            <person name="Qiao Z."/>
            <person name="Wang G."/>
        </authorList>
    </citation>
    <scope>NUCLEOTIDE SEQUENCE [LARGE SCALE GENOMIC DNA]</scope>
    <source>
        <strain evidence="1 2">QZX222</strain>
    </source>
</reference>
<evidence type="ECO:0000313" key="1">
    <source>
        <dbReference type="EMBL" id="PWG01977.1"/>
    </source>
</evidence>
<dbReference type="Pfam" id="PF13801">
    <property type="entry name" value="Metal_resist"/>
    <property type="match status" value="1"/>
</dbReference>
<accession>A0A2U2J0Y3</accession>
<dbReference type="Gene3D" id="1.20.120.1490">
    <property type="match status" value="1"/>
</dbReference>
<dbReference type="Proteomes" id="UP000245916">
    <property type="component" value="Unassembled WGS sequence"/>
</dbReference>
<comment type="caution">
    <text evidence="1">The sequence shown here is derived from an EMBL/GenBank/DDBJ whole genome shotgun (WGS) entry which is preliminary data.</text>
</comment>
<evidence type="ECO:0000313" key="2">
    <source>
        <dbReference type="Proteomes" id="UP000245916"/>
    </source>
</evidence>
<dbReference type="EMBL" id="QFFF01000001">
    <property type="protein sequence ID" value="PWG01977.1"/>
    <property type="molecule type" value="Genomic_DNA"/>
</dbReference>
<protein>
    <submittedName>
        <fullName evidence="1">Heavy metal resistance protein</fullName>
    </submittedName>
</protein>
<gene>
    <name evidence="1" type="ORF">DF286_03175</name>
</gene>
<dbReference type="OrthoDB" id="7450844at2"/>
<keyword evidence="2" id="KW-1185">Reference proteome</keyword>
<dbReference type="InterPro" id="IPR025961">
    <property type="entry name" value="Metal_resist"/>
</dbReference>
<organism evidence="1 2">
    <name type="scientific">Allosphingosinicella humi</name>
    <dbReference type="NCBI Taxonomy" id="2068657"/>
    <lineage>
        <taxon>Bacteria</taxon>
        <taxon>Pseudomonadati</taxon>
        <taxon>Pseudomonadota</taxon>
        <taxon>Alphaproteobacteria</taxon>
        <taxon>Sphingomonadales</taxon>
        <taxon>Sphingomonadaceae</taxon>
        <taxon>Allosphingosinicella</taxon>
    </lineage>
</organism>
<name>A0A2U2J0Y3_9SPHN</name>
<proteinExistence type="predicted"/>